<proteinExistence type="predicted"/>
<evidence type="ECO:0000259" key="2">
    <source>
        <dbReference type="Pfam" id="PF18596"/>
    </source>
</evidence>
<organism evidence="3 4">
    <name type="scientific">Monascus purpureus</name>
    <name type="common">Red mold</name>
    <name type="synonym">Monascus anka</name>
    <dbReference type="NCBI Taxonomy" id="5098"/>
    <lineage>
        <taxon>Eukaryota</taxon>
        <taxon>Fungi</taxon>
        <taxon>Dikarya</taxon>
        <taxon>Ascomycota</taxon>
        <taxon>Pezizomycotina</taxon>
        <taxon>Eurotiomycetes</taxon>
        <taxon>Eurotiomycetidae</taxon>
        <taxon>Eurotiales</taxon>
        <taxon>Aspergillaceae</taxon>
        <taxon>Monascus</taxon>
    </lineage>
</organism>
<feature type="domain" description="Sld7 C-terminal" evidence="2">
    <location>
        <begin position="356"/>
        <end position="467"/>
    </location>
</feature>
<feature type="region of interest" description="Disordered" evidence="1">
    <location>
        <begin position="380"/>
        <end position="402"/>
    </location>
</feature>
<accession>A0A507QZE3</accession>
<reference evidence="3 4" key="1">
    <citation type="submission" date="2019-06" db="EMBL/GenBank/DDBJ databases">
        <title>Wine fermentation using esterase from Monascus purpureus.</title>
        <authorList>
            <person name="Geng C."/>
            <person name="Zhang Y."/>
        </authorList>
    </citation>
    <scope>NUCLEOTIDE SEQUENCE [LARGE SCALE GENOMIC DNA]</scope>
    <source>
        <strain evidence="3">HQ1</strain>
    </source>
</reference>
<feature type="compositionally biased region" description="Polar residues" evidence="1">
    <location>
        <begin position="274"/>
        <end position="291"/>
    </location>
</feature>
<dbReference type="InterPro" id="IPR041260">
    <property type="entry name" value="Sld7_C"/>
</dbReference>
<dbReference type="STRING" id="5098.A0A507QZE3"/>
<dbReference type="Pfam" id="PF18596">
    <property type="entry name" value="Sld7_C"/>
    <property type="match status" value="1"/>
</dbReference>
<dbReference type="EMBL" id="VIFY01000051">
    <property type="protein sequence ID" value="TQB73069.1"/>
    <property type="molecule type" value="Genomic_DNA"/>
</dbReference>
<name>A0A507QZE3_MONPU</name>
<keyword evidence="4" id="KW-1185">Reference proteome</keyword>
<feature type="compositionally biased region" description="Low complexity" evidence="1">
    <location>
        <begin position="241"/>
        <end position="253"/>
    </location>
</feature>
<gene>
    <name evidence="3" type="ORF">MPDQ_006237</name>
</gene>
<protein>
    <recommendedName>
        <fullName evidence="2">Sld7 C-terminal domain-containing protein</fullName>
    </recommendedName>
</protein>
<evidence type="ECO:0000313" key="3">
    <source>
        <dbReference type="EMBL" id="TQB73069.1"/>
    </source>
</evidence>
<evidence type="ECO:0000256" key="1">
    <source>
        <dbReference type="SAM" id="MobiDB-lite"/>
    </source>
</evidence>
<dbReference type="Proteomes" id="UP000319663">
    <property type="component" value="Unassembled WGS sequence"/>
</dbReference>
<evidence type="ECO:0000313" key="4">
    <source>
        <dbReference type="Proteomes" id="UP000319663"/>
    </source>
</evidence>
<feature type="region of interest" description="Disordered" evidence="1">
    <location>
        <begin position="241"/>
        <end position="350"/>
    </location>
</feature>
<comment type="caution">
    <text evidence="3">The sequence shown here is derived from an EMBL/GenBank/DDBJ whole genome shotgun (WGS) entry which is preliminary data.</text>
</comment>
<dbReference type="AlphaFoldDB" id="A0A507QZE3"/>
<sequence length="470" mass="51835">MDVWLGSIALNGEAQLQDVRLRDPTHSGQFDIPKNSVLSLRCFVNPALVPLHARAGPNLEFHTTDVTTSQWLKAKLLGNMWLDDEDLEKFQLLQCPVALLISVDNSSQRRATSAAKSIVSDLLIYGILSSKASFERLPTPPESSSPDFHESITFIKRELRIYAAPLSDHLIAKTHALPSLLPTLNDVHTGDAEFVEFLHGSDSPNQKRKRVATLFEVAAQHHRRVRQKGGEAVSQLMANALSQSQSSTQPQTLKSKRESEEPGILALERIASQRGRSLSLGPNSNTSTPLESHTRHSRPNSNRGLAHSASSSSRRATPNPALEASVRREASPGLPFPEETPHLPSSPKDAETIVSENKHLITRTILTCMRLYGYNRSTSRSVSTSKGITAGGINSGQEETDGIRAMTPAPGMEEDEFKTMYHATYRASTFALRKYLKETPVAGETLPPVLKKEKAMILIDEFLKLFCEEH</sequence>